<gene>
    <name evidence="5" type="ORF">RND71_038016</name>
</gene>
<evidence type="ECO:0000256" key="4">
    <source>
        <dbReference type="SAM" id="Phobius"/>
    </source>
</evidence>
<reference evidence="5" key="1">
    <citation type="submission" date="2023-12" db="EMBL/GenBank/DDBJ databases">
        <title>Genome assembly of Anisodus tanguticus.</title>
        <authorList>
            <person name="Wang Y.-J."/>
        </authorList>
    </citation>
    <scope>NUCLEOTIDE SEQUENCE</scope>
    <source>
        <strain evidence="5">KB-2021</strain>
        <tissue evidence="5">Leaf</tissue>
    </source>
</reference>
<feature type="region of interest" description="Disordered" evidence="3">
    <location>
        <begin position="14"/>
        <end position="97"/>
    </location>
</feature>
<keyword evidence="6" id="KW-1185">Reference proteome</keyword>
<dbReference type="PANTHER" id="PTHR24286:SF37">
    <property type="entry name" value="CYTOCHROME P450 724B1"/>
    <property type="match status" value="1"/>
</dbReference>
<proteinExistence type="predicted"/>
<keyword evidence="1" id="KW-0479">Metal-binding</keyword>
<dbReference type="PANTHER" id="PTHR24286">
    <property type="entry name" value="CYTOCHROME P450 26"/>
    <property type="match status" value="1"/>
</dbReference>
<protein>
    <submittedName>
        <fullName evidence="5">Uncharacterized protein</fullName>
    </submittedName>
</protein>
<feature type="transmembrane region" description="Helical" evidence="4">
    <location>
        <begin position="114"/>
        <end position="135"/>
    </location>
</feature>
<evidence type="ECO:0000313" key="5">
    <source>
        <dbReference type="EMBL" id="KAK4342200.1"/>
    </source>
</evidence>
<dbReference type="GO" id="GO:0010268">
    <property type="term" value="P:brassinosteroid homeostasis"/>
    <property type="evidence" value="ECO:0007669"/>
    <property type="project" value="TreeGrafter"/>
</dbReference>
<keyword evidence="4" id="KW-1133">Transmembrane helix</keyword>
<keyword evidence="4" id="KW-0812">Transmembrane</keyword>
<dbReference type="InterPro" id="IPR036396">
    <property type="entry name" value="Cyt_P450_sf"/>
</dbReference>
<feature type="compositionally biased region" description="Acidic residues" evidence="3">
    <location>
        <begin position="85"/>
        <end position="97"/>
    </location>
</feature>
<feature type="compositionally biased region" description="Acidic residues" evidence="3">
    <location>
        <begin position="58"/>
        <end position="74"/>
    </location>
</feature>
<organism evidence="5 6">
    <name type="scientific">Anisodus tanguticus</name>
    <dbReference type="NCBI Taxonomy" id="243964"/>
    <lineage>
        <taxon>Eukaryota</taxon>
        <taxon>Viridiplantae</taxon>
        <taxon>Streptophyta</taxon>
        <taxon>Embryophyta</taxon>
        <taxon>Tracheophyta</taxon>
        <taxon>Spermatophyta</taxon>
        <taxon>Magnoliopsida</taxon>
        <taxon>eudicotyledons</taxon>
        <taxon>Gunneridae</taxon>
        <taxon>Pentapetalae</taxon>
        <taxon>asterids</taxon>
        <taxon>lamiids</taxon>
        <taxon>Solanales</taxon>
        <taxon>Solanaceae</taxon>
        <taxon>Solanoideae</taxon>
        <taxon>Hyoscyameae</taxon>
        <taxon>Anisodus</taxon>
    </lineage>
</organism>
<dbReference type="EMBL" id="JAVYJV010000021">
    <property type="protein sequence ID" value="KAK4342200.1"/>
    <property type="molecule type" value="Genomic_DNA"/>
</dbReference>
<dbReference type="GO" id="GO:0016705">
    <property type="term" value="F:oxidoreductase activity, acting on paired donors, with incorporation or reduction of molecular oxygen"/>
    <property type="evidence" value="ECO:0007669"/>
    <property type="project" value="InterPro"/>
</dbReference>
<accession>A0AAE1QYV7</accession>
<dbReference type="GO" id="GO:0016132">
    <property type="term" value="P:brassinosteroid biosynthetic process"/>
    <property type="evidence" value="ECO:0007669"/>
    <property type="project" value="TreeGrafter"/>
</dbReference>
<comment type="caution">
    <text evidence="5">The sequence shown here is derived from an EMBL/GenBank/DDBJ whole genome shotgun (WGS) entry which is preliminary data.</text>
</comment>
<keyword evidence="4" id="KW-0472">Membrane</keyword>
<evidence type="ECO:0000313" key="6">
    <source>
        <dbReference type="Proteomes" id="UP001291623"/>
    </source>
</evidence>
<evidence type="ECO:0000256" key="1">
    <source>
        <dbReference type="ARBA" id="ARBA00022723"/>
    </source>
</evidence>
<dbReference type="GO" id="GO:0020037">
    <property type="term" value="F:heme binding"/>
    <property type="evidence" value="ECO:0007669"/>
    <property type="project" value="InterPro"/>
</dbReference>
<dbReference type="Proteomes" id="UP001291623">
    <property type="component" value="Unassembled WGS sequence"/>
</dbReference>
<dbReference type="GO" id="GO:0004497">
    <property type="term" value="F:monooxygenase activity"/>
    <property type="evidence" value="ECO:0007669"/>
    <property type="project" value="InterPro"/>
</dbReference>
<dbReference type="Gene3D" id="1.10.630.10">
    <property type="entry name" value="Cytochrome P450"/>
    <property type="match status" value="1"/>
</dbReference>
<evidence type="ECO:0000256" key="2">
    <source>
        <dbReference type="ARBA" id="ARBA00023004"/>
    </source>
</evidence>
<dbReference type="GO" id="GO:0016125">
    <property type="term" value="P:sterol metabolic process"/>
    <property type="evidence" value="ECO:0007669"/>
    <property type="project" value="TreeGrafter"/>
</dbReference>
<name>A0AAE1QYV7_9SOLA</name>
<sequence>MSKRVAKTLKNVFGFERNDSLHSNDGGDDEDSEARFNSSPDTYLDSEDEELNMPALAEIEEEINMQNQEEENDELNMSNQGSDKEEFENQEAEDDEDGIDEETFTHEEFLQGSLLIIVTTLVIGFVIGIILNHFWPLFFKINNNGSTTSLVIPKGTFGWPLLGEILSFLKPHPSNSIGTFLFLQQHCSRYGKVFKSHLFFSPTVVSCDQDLNYFILQNEDKLFQCSSL</sequence>
<dbReference type="GO" id="GO:0005506">
    <property type="term" value="F:iron ion binding"/>
    <property type="evidence" value="ECO:0007669"/>
    <property type="project" value="InterPro"/>
</dbReference>
<evidence type="ECO:0000256" key="3">
    <source>
        <dbReference type="SAM" id="MobiDB-lite"/>
    </source>
</evidence>
<dbReference type="SUPFAM" id="SSF48264">
    <property type="entry name" value="Cytochrome P450"/>
    <property type="match status" value="1"/>
</dbReference>
<keyword evidence="2" id="KW-0408">Iron</keyword>
<dbReference type="AlphaFoldDB" id="A0AAE1QYV7"/>